<reference evidence="1" key="1">
    <citation type="submission" date="2020-07" db="EMBL/GenBank/DDBJ databases">
        <title>Draft Genome Sequence of a Deep-Sea Yeast, Naganishia (Cryptococcus) liquefaciens strain N6.</title>
        <authorList>
            <person name="Han Y.W."/>
            <person name="Kajitani R."/>
            <person name="Morimoto H."/>
            <person name="Parhat M."/>
            <person name="Tsubouchi H."/>
            <person name="Bakenova O."/>
            <person name="Ogata M."/>
            <person name="Argunhan B."/>
            <person name="Aoki R."/>
            <person name="Kajiwara S."/>
            <person name="Itoh T."/>
            <person name="Iwasaki H."/>
        </authorList>
    </citation>
    <scope>NUCLEOTIDE SEQUENCE</scope>
    <source>
        <strain evidence="1">N6</strain>
    </source>
</reference>
<evidence type="ECO:0000313" key="1">
    <source>
        <dbReference type="EMBL" id="GHJ85815.1"/>
    </source>
</evidence>
<dbReference type="AlphaFoldDB" id="A0A8H3TSH0"/>
<dbReference type="EMBL" id="BLZA01000013">
    <property type="protein sequence ID" value="GHJ85815.1"/>
    <property type="molecule type" value="Genomic_DNA"/>
</dbReference>
<organism evidence="1 2">
    <name type="scientific">Naganishia liquefaciens</name>
    <dbReference type="NCBI Taxonomy" id="104408"/>
    <lineage>
        <taxon>Eukaryota</taxon>
        <taxon>Fungi</taxon>
        <taxon>Dikarya</taxon>
        <taxon>Basidiomycota</taxon>
        <taxon>Agaricomycotina</taxon>
        <taxon>Tremellomycetes</taxon>
        <taxon>Filobasidiales</taxon>
        <taxon>Filobasidiaceae</taxon>
        <taxon>Naganishia</taxon>
    </lineage>
</organism>
<evidence type="ECO:0000313" key="2">
    <source>
        <dbReference type="Proteomes" id="UP000620104"/>
    </source>
</evidence>
<sequence>MSLADIMERLELDLRTERSFYSTVLNYGPTQPQGFIKDIIVELNVQDRAYLLPDDRSDEAEAEISSSTNFLA</sequence>
<protein>
    <submittedName>
        <fullName evidence="1">Uncharacterized protein</fullName>
    </submittedName>
</protein>
<gene>
    <name evidence="1" type="ORF">NliqN6_2217</name>
</gene>
<proteinExistence type="predicted"/>
<keyword evidence="2" id="KW-1185">Reference proteome</keyword>
<comment type="caution">
    <text evidence="1">The sequence shown here is derived from an EMBL/GenBank/DDBJ whole genome shotgun (WGS) entry which is preliminary data.</text>
</comment>
<accession>A0A8H3TSH0</accession>
<dbReference type="Proteomes" id="UP000620104">
    <property type="component" value="Unassembled WGS sequence"/>
</dbReference>
<name>A0A8H3TSH0_9TREE</name>